<evidence type="ECO:0000256" key="6">
    <source>
        <dbReference type="ARBA" id="ARBA00022801"/>
    </source>
</evidence>
<comment type="similarity">
    <text evidence="2">Belongs to the phage GPA family.</text>
</comment>
<proteinExistence type="inferred from homology"/>
<feature type="compositionally biased region" description="Basic and acidic residues" evidence="7">
    <location>
        <begin position="1"/>
        <end position="17"/>
    </location>
</feature>
<evidence type="ECO:0000256" key="5">
    <source>
        <dbReference type="ARBA" id="ARBA00022759"/>
    </source>
</evidence>
<evidence type="ECO:0000256" key="2">
    <source>
        <dbReference type="ARBA" id="ARBA00009260"/>
    </source>
</evidence>
<dbReference type="InterPro" id="IPR008766">
    <property type="entry name" value="Replication_gene_A-like"/>
</dbReference>
<evidence type="ECO:0000313" key="10">
    <source>
        <dbReference type="Proteomes" id="UP000503464"/>
    </source>
</evidence>
<evidence type="ECO:0000256" key="1">
    <source>
        <dbReference type="ARBA" id="ARBA00003293"/>
    </source>
</evidence>
<accession>A0AAE7JTS6</accession>
<dbReference type="GO" id="GO:0006260">
    <property type="term" value="P:DNA replication"/>
    <property type="evidence" value="ECO:0007669"/>
    <property type="project" value="UniProtKB-KW"/>
</dbReference>
<evidence type="ECO:0000256" key="4">
    <source>
        <dbReference type="ARBA" id="ARBA00022722"/>
    </source>
</evidence>
<feature type="region of interest" description="Disordered" evidence="7">
    <location>
        <begin position="629"/>
        <end position="650"/>
    </location>
</feature>
<comment type="function">
    <text evidence="1">Possible endonuclease which induces a single-strand cut and initiates DNA replication.</text>
</comment>
<name>A0AAE7JTS6_SERFO</name>
<dbReference type="GO" id="GO:0016787">
    <property type="term" value="F:hydrolase activity"/>
    <property type="evidence" value="ECO:0007669"/>
    <property type="project" value="UniProtKB-KW"/>
</dbReference>
<dbReference type="Proteomes" id="UP000503464">
    <property type="component" value="Chromosome"/>
</dbReference>
<dbReference type="GO" id="GO:0004519">
    <property type="term" value="F:endonuclease activity"/>
    <property type="evidence" value="ECO:0007669"/>
    <property type="project" value="UniProtKB-KW"/>
</dbReference>
<dbReference type="AlphaFoldDB" id="A0AAE7JTS6"/>
<evidence type="ECO:0000259" key="8">
    <source>
        <dbReference type="Pfam" id="PF05840"/>
    </source>
</evidence>
<organism evidence="9 10">
    <name type="scientific">Serratia fonticola</name>
    <dbReference type="NCBI Taxonomy" id="47917"/>
    <lineage>
        <taxon>Bacteria</taxon>
        <taxon>Pseudomonadati</taxon>
        <taxon>Pseudomonadota</taxon>
        <taxon>Gammaproteobacteria</taxon>
        <taxon>Enterobacterales</taxon>
        <taxon>Yersiniaceae</taxon>
        <taxon>Serratia</taxon>
    </lineage>
</organism>
<reference evidence="10" key="1">
    <citation type="submission" date="2020-03" db="EMBL/GenBank/DDBJ databases">
        <title>Genome sequences of seven Enterobacteriaceae strains isolated from Canadian wastewater treatment facilities.</title>
        <authorList>
            <person name="Huang H."/>
            <person name="Chmara J.T."/>
            <person name="Duceppe M.-O."/>
        </authorList>
    </citation>
    <scope>NUCLEOTIDE SEQUENCE [LARGE SCALE GENOMIC DNA]</scope>
    <source>
        <strain evidence="10">Biosolid 3</strain>
    </source>
</reference>
<keyword evidence="4" id="KW-0540">Nuclease</keyword>
<keyword evidence="5 9" id="KW-0255">Endonuclease</keyword>
<keyword evidence="6" id="KW-0378">Hydrolase</keyword>
<dbReference type="EMBL" id="CP054160">
    <property type="protein sequence ID" value="QKJ59382.2"/>
    <property type="molecule type" value="Genomic_DNA"/>
</dbReference>
<keyword evidence="3" id="KW-0235">DNA replication</keyword>
<evidence type="ECO:0000256" key="3">
    <source>
        <dbReference type="ARBA" id="ARBA00022705"/>
    </source>
</evidence>
<evidence type="ECO:0000256" key="7">
    <source>
        <dbReference type="SAM" id="MobiDB-lite"/>
    </source>
</evidence>
<gene>
    <name evidence="9" type="ORF">G9399_14875</name>
</gene>
<dbReference type="Pfam" id="PF05840">
    <property type="entry name" value="Phage_GPA"/>
    <property type="match status" value="1"/>
</dbReference>
<protein>
    <submittedName>
        <fullName evidence="9">Replication endonuclease</fullName>
    </submittedName>
</protein>
<feature type="domain" description="Replication gene A protein-like" evidence="8">
    <location>
        <begin position="148"/>
        <end position="475"/>
    </location>
</feature>
<feature type="region of interest" description="Disordered" evidence="7">
    <location>
        <begin position="685"/>
        <end position="715"/>
    </location>
</feature>
<sequence length="772" mass="87508">MVEFKNDHSRQSGEVRGRTVPTPPLDYPGNTGEPFVGVHPWNAPKQAIGKERPLTREQHAQGQAVLRNIQSLPHFLGAIFLSRHAYLLKEKGLHDANKWLMLQFQRRIWPRIEIVNAKNAMDLNASPCFMVEVDNYARLPGMDDKELRRFADRIAGQLMQNYERYCEEFIEANGGDNTGLISDSVQADFYGQVGNMARAFNVTPMHWRKYRKGALDAASAIASLSRLVNSEWWERQLKALRTRWREALLIAAGEVNRNKYPYASKQAIRDVQARRLANMEYLKGCDLENVETGERFDLIDKVMASISNPEIRRMELMSTIAGIEKYAASERHVGMFITLTTPSKYHPTRVVGKKDNPQVQFNHNWDVEAFSPKDGQRYLVGIWSKMRTAFKDRDLNVYGMRVVEPHHDGTPHWHMMLFCERKQRQQVIDIMRRYAMKEDADERGAAKNRFDCTHLNKGGAAGYIAKYIAKNIDGYALDGEIDHDTDKPLRDMAAAVTSWASTWRIPQFKSIGVPTMGAYRECRASCLRGISLADTFDERVEAVRAAADAGDFAAYIAGQGGANVPRDVQTVRVARKVADEPNAYDEEVQKVVGIFAPHLGHGHVFETRTTEWRIVRKAVDVEPLTLKSASGAPRSPVNNCGEVEREPEPDMQVATPEYVTAVMNLIESGDVSWNDPDVAKVLKDAVRRQSPKSSGQQRIKNRNKSRIDAPSARLTSAERERIPKIRLELARESITAECWELKALTRGAVVSFNGKQFTYQVIDEWVGFRSKM</sequence>
<dbReference type="RefSeq" id="WP_259526504.1">
    <property type="nucleotide sequence ID" value="NZ_CP054160.3"/>
</dbReference>
<feature type="region of interest" description="Disordered" evidence="7">
    <location>
        <begin position="1"/>
        <end position="33"/>
    </location>
</feature>
<evidence type="ECO:0000313" key="9">
    <source>
        <dbReference type="EMBL" id="QKJ59382.2"/>
    </source>
</evidence>